<dbReference type="EMBL" id="AUPC02000194">
    <property type="protein sequence ID" value="POG66289.1"/>
    <property type="molecule type" value="Genomic_DNA"/>
</dbReference>
<comment type="caution">
    <text evidence="1">The sequence shown here is derived from an EMBL/GenBank/DDBJ whole genome shotgun (WGS) entry which is preliminary data.</text>
</comment>
<feature type="non-terminal residue" evidence="1">
    <location>
        <position position="63"/>
    </location>
</feature>
<organism evidence="1 2">
    <name type="scientific">Rhizophagus irregularis (strain DAOM 181602 / DAOM 197198 / MUCL 43194)</name>
    <name type="common">Arbuscular mycorrhizal fungus</name>
    <name type="synonym">Glomus intraradices</name>
    <dbReference type="NCBI Taxonomy" id="747089"/>
    <lineage>
        <taxon>Eukaryota</taxon>
        <taxon>Fungi</taxon>
        <taxon>Fungi incertae sedis</taxon>
        <taxon>Mucoromycota</taxon>
        <taxon>Glomeromycotina</taxon>
        <taxon>Glomeromycetes</taxon>
        <taxon>Glomerales</taxon>
        <taxon>Glomeraceae</taxon>
        <taxon>Rhizophagus</taxon>
    </lineage>
</organism>
<dbReference type="AlphaFoldDB" id="A0A2P4PLM9"/>
<evidence type="ECO:0000313" key="1">
    <source>
        <dbReference type="EMBL" id="POG66289.1"/>
    </source>
</evidence>
<reference evidence="1 2" key="2">
    <citation type="journal article" date="2018" name="New Phytol.">
        <title>High intraspecific genome diversity in the model arbuscular mycorrhizal symbiont Rhizophagus irregularis.</title>
        <authorList>
            <person name="Chen E.C.H."/>
            <person name="Morin E."/>
            <person name="Beaudet D."/>
            <person name="Noel J."/>
            <person name="Yildirir G."/>
            <person name="Ndikumana S."/>
            <person name="Charron P."/>
            <person name="St-Onge C."/>
            <person name="Giorgi J."/>
            <person name="Kruger M."/>
            <person name="Marton T."/>
            <person name="Ropars J."/>
            <person name="Grigoriev I.V."/>
            <person name="Hainaut M."/>
            <person name="Henrissat B."/>
            <person name="Roux C."/>
            <person name="Martin F."/>
            <person name="Corradi N."/>
        </authorList>
    </citation>
    <scope>NUCLEOTIDE SEQUENCE [LARGE SCALE GENOMIC DNA]</scope>
    <source>
        <strain evidence="1 2">DAOM 197198</strain>
    </source>
</reference>
<keyword evidence="2" id="KW-1185">Reference proteome</keyword>
<gene>
    <name evidence="1" type="ORF">GLOIN_2v1879950</name>
</gene>
<name>A0A2P4PLM9_RHIID</name>
<sequence length="63" mass="7433">MGLFHMIISILQMRQLMQYLNKPITVSYAFKRVKVKDMEVLQKRRKSKSLFADVRPPTVPPPM</sequence>
<evidence type="ECO:0000313" key="2">
    <source>
        <dbReference type="Proteomes" id="UP000018888"/>
    </source>
</evidence>
<dbReference type="Proteomes" id="UP000018888">
    <property type="component" value="Unassembled WGS sequence"/>
</dbReference>
<reference evidence="1 2" key="1">
    <citation type="journal article" date="2013" name="Proc. Natl. Acad. Sci. U.S.A.">
        <title>Genome of an arbuscular mycorrhizal fungus provides insight into the oldest plant symbiosis.</title>
        <authorList>
            <person name="Tisserant E."/>
            <person name="Malbreil M."/>
            <person name="Kuo A."/>
            <person name="Kohler A."/>
            <person name="Symeonidi A."/>
            <person name="Balestrini R."/>
            <person name="Charron P."/>
            <person name="Duensing N."/>
            <person name="Frei Dit Frey N."/>
            <person name="Gianinazzi-Pearson V."/>
            <person name="Gilbert L.B."/>
            <person name="Handa Y."/>
            <person name="Herr J.R."/>
            <person name="Hijri M."/>
            <person name="Koul R."/>
            <person name="Kawaguchi M."/>
            <person name="Krajinski F."/>
            <person name="Lammers P.J."/>
            <person name="Masclaux F.G."/>
            <person name="Murat C."/>
            <person name="Morin E."/>
            <person name="Ndikumana S."/>
            <person name="Pagni M."/>
            <person name="Petitpierre D."/>
            <person name="Requena N."/>
            <person name="Rosikiewicz P."/>
            <person name="Riley R."/>
            <person name="Saito K."/>
            <person name="San Clemente H."/>
            <person name="Shapiro H."/>
            <person name="van Tuinen D."/>
            <person name="Becard G."/>
            <person name="Bonfante P."/>
            <person name="Paszkowski U."/>
            <person name="Shachar-Hill Y.Y."/>
            <person name="Tuskan G.A."/>
            <person name="Young P.W."/>
            <person name="Sanders I.R."/>
            <person name="Henrissat B."/>
            <person name="Rensing S.A."/>
            <person name="Grigoriev I.V."/>
            <person name="Corradi N."/>
            <person name="Roux C."/>
            <person name="Martin F."/>
        </authorList>
    </citation>
    <scope>NUCLEOTIDE SEQUENCE [LARGE SCALE GENOMIC DNA]</scope>
    <source>
        <strain evidence="1 2">DAOM 197198</strain>
    </source>
</reference>
<proteinExistence type="predicted"/>
<protein>
    <submittedName>
        <fullName evidence="1">Uncharacterized protein</fullName>
    </submittedName>
</protein>
<accession>A0A2P4PLM9</accession>